<feature type="region of interest" description="Disordered" evidence="1">
    <location>
        <begin position="298"/>
        <end position="332"/>
    </location>
</feature>
<sequence>MRETMRNGSVNRKPRRNISEVTRSFRLQHARNDLLLSSHPLSERASPLNDAASAAQAAQAWFQQTKPSALAPRHCKASTGIPTLPSLGSMGHDQRRGKGACYEVQPLSHGSESVQLGPMDSGSSRCRRSDRSELLTCGNSRQGSVGYVTPSRSLYKRLKEGLNDAFWDYRLVWSQRKNHVSDEHLGMQAIFDYAVRRWSKAGTASPSLSRSQTSNGPECAHNPADAAFHGLHLPAAAAWPTGDPTPTREALKQRSPHPFDPLHRDLEPPQPAFVRGRVWRQPSVITTQTAETSWTDVQRAVQAESSPTARTAESRTLKDASGTVRDMHEGKIQRAPRLALVAWERADDAPVPHAGTQSRSPAQQQRSELRDTPKATSATSGKWSGLRSAAGADGTAQTSTTGALRAPYPPRSTRKAA</sequence>
<evidence type="ECO:0000313" key="2">
    <source>
        <dbReference type="EMBL" id="KIW01706.1"/>
    </source>
</evidence>
<dbReference type="Proteomes" id="UP000053259">
    <property type="component" value="Unassembled WGS sequence"/>
</dbReference>
<feature type="region of interest" description="Disordered" evidence="1">
    <location>
        <begin position="204"/>
        <end position="224"/>
    </location>
</feature>
<dbReference type="HOGENOM" id="CLU_659224_0_0_1"/>
<dbReference type="EMBL" id="KN847553">
    <property type="protein sequence ID" value="KIW01706.1"/>
    <property type="molecule type" value="Genomic_DNA"/>
</dbReference>
<reference evidence="2 3" key="1">
    <citation type="submission" date="2015-01" db="EMBL/GenBank/DDBJ databases">
        <title>The Genome Sequence of Ochroconis gallopava CBS43764.</title>
        <authorList>
            <consortium name="The Broad Institute Genomics Platform"/>
            <person name="Cuomo C."/>
            <person name="de Hoog S."/>
            <person name="Gorbushina A."/>
            <person name="Stielow B."/>
            <person name="Teixiera M."/>
            <person name="Abouelleil A."/>
            <person name="Chapman S.B."/>
            <person name="Priest M."/>
            <person name="Young S.K."/>
            <person name="Wortman J."/>
            <person name="Nusbaum C."/>
            <person name="Birren B."/>
        </authorList>
    </citation>
    <scope>NUCLEOTIDE SEQUENCE [LARGE SCALE GENOMIC DNA]</scope>
    <source>
        <strain evidence="2 3">CBS 43764</strain>
    </source>
</reference>
<feature type="compositionally biased region" description="Polar residues" evidence="1">
    <location>
        <begin position="355"/>
        <end position="366"/>
    </location>
</feature>
<organism evidence="2 3">
    <name type="scientific">Verruconis gallopava</name>
    <dbReference type="NCBI Taxonomy" id="253628"/>
    <lineage>
        <taxon>Eukaryota</taxon>
        <taxon>Fungi</taxon>
        <taxon>Dikarya</taxon>
        <taxon>Ascomycota</taxon>
        <taxon>Pezizomycotina</taxon>
        <taxon>Dothideomycetes</taxon>
        <taxon>Pleosporomycetidae</taxon>
        <taxon>Venturiales</taxon>
        <taxon>Sympoventuriaceae</taxon>
        <taxon>Verruconis</taxon>
    </lineage>
</organism>
<dbReference type="RefSeq" id="XP_016211575.1">
    <property type="nucleotide sequence ID" value="XM_016360589.1"/>
</dbReference>
<proteinExistence type="predicted"/>
<feature type="region of interest" description="Disordered" evidence="1">
    <location>
        <begin position="349"/>
        <end position="417"/>
    </location>
</feature>
<feature type="region of interest" description="Disordered" evidence="1">
    <location>
        <begin position="236"/>
        <end position="269"/>
    </location>
</feature>
<evidence type="ECO:0000313" key="3">
    <source>
        <dbReference type="Proteomes" id="UP000053259"/>
    </source>
</evidence>
<protein>
    <submittedName>
        <fullName evidence="2">Uncharacterized protein</fullName>
    </submittedName>
</protein>
<dbReference type="GeneID" id="27314857"/>
<keyword evidence="3" id="KW-1185">Reference proteome</keyword>
<dbReference type="AlphaFoldDB" id="A0A0D1XHJ5"/>
<feature type="compositionally biased region" description="Polar residues" evidence="1">
    <location>
        <begin position="204"/>
        <end position="216"/>
    </location>
</feature>
<name>A0A0D1XHJ5_9PEZI</name>
<dbReference type="InParanoid" id="A0A0D1XHJ5"/>
<dbReference type="VEuPathDB" id="FungiDB:PV09_06884"/>
<gene>
    <name evidence="2" type="ORF">PV09_06884</name>
</gene>
<evidence type="ECO:0000256" key="1">
    <source>
        <dbReference type="SAM" id="MobiDB-lite"/>
    </source>
</evidence>
<accession>A0A0D1XHJ5</accession>